<dbReference type="RefSeq" id="WP_070735250.1">
    <property type="nucleotide sequence ID" value="NZ_MDZC01000079.1"/>
</dbReference>
<keyword evidence="2" id="KW-1185">Reference proteome</keyword>
<comment type="caution">
    <text evidence="1">The sequence shown here is derived from an EMBL/GenBank/DDBJ whole genome shotgun (WGS) entry which is preliminary data.</text>
</comment>
<sequence>MNEKQALQDVENVLRDFLSATLEKKFGTSWFYQCGLPEERINKWKEKFEAELRKQRYSNCDPRLIYYSDFYDLGNIIRKNWELFVNAFGEKKEIEIFLKLLEDFRNTNAHGRELLTYQKHIVVGLTGEIRNRITKFRSMQETGESYFPRIESVHDNYGNSWKMGDLGIITGLTLREGDILEFVVSATDPKDERIEYSIDYRDWQSEKHIQVLLSEAHIRQQLTICILIRSQRSYHASDGYDDAVIFKYQVLPKLA</sequence>
<accession>A0A1G1SYU1</accession>
<name>A0A1G1SYU1_9BACT</name>
<protein>
    <submittedName>
        <fullName evidence="1">Uncharacterized protein</fullName>
    </submittedName>
</protein>
<dbReference type="EMBL" id="MDZC01000079">
    <property type="protein sequence ID" value="OGX83792.1"/>
    <property type="molecule type" value="Genomic_DNA"/>
</dbReference>
<dbReference type="OrthoDB" id="9811804at2"/>
<evidence type="ECO:0000313" key="1">
    <source>
        <dbReference type="EMBL" id="OGX83792.1"/>
    </source>
</evidence>
<reference evidence="1 2" key="1">
    <citation type="submission" date="2016-08" db="EMBL/GenBank/DDBJ databases">
        <title>Hymenobacter coccineus sp. nov., Hymenobacter lapidarius sp. nov. and Hymenobacter glacialis sp. nov., isolated from Antarctic soil.</title>
        <authorList>
            <person name="Sedlacek I."/>
            <person name="Kralova S."/>
            <person name="Kyrova K."/>
            <person name="Maslanova I."/>
            <person name="Stankova E."/>
            <person name="Vrbovska V."/>
            <person name="Nemec M."/>
            <person name="Bartak M."/>
            <person name="Svec P."/>
            <person name="Busse H.-J."/>
            <person name="Pantucek R."/>
        </authorList>
    </citation>
    <scope>NUCLEOTIDE SEQUENCE [LARGE SCALE GENOMIC DNA]</scope>
    <source>
        <strain evidence="1 2">CCM 8648</strain>
    </source>
</reference>
<dbReference type="AlphaFoldDB" id="A0A1G1SYU1"/>
<evidence type="ECO:0000313" key="2">
    <source>
        <dbReference type="Proteomes" id="UP000177791"/>
    </source>
</evidence>
<gene>
    <name evidence="1" type="ORF">BEN48_03230</name>
</gene>
<organism evidence="1 2">
    <name type="scientific">Hymenobacter glacialis</name>
    <dbReference type="NCBI Taxonomy" id="1908236"/>
    <lineage>
        <taxon>Bacteria</taxon>
        <taxon>Pseudomonadati</taxon>
        <taxon>Bacteroidota</taxon>
        <taxon>Cytophagia</taxon>
        <taxon>Cytophagales</taxon>
        <taxon>Hymenobacteraceae</taxon>
        <taxon>Hymenobacter</taxon>
    </lineage>
</organism>
<proteinExistence type="predicted"/>
<dbReference type="Proteomes" id="UP000177791">
    <property type="component" value="Unassembled WGS sequence"/>
</dbReference>